<keyword evidence="14" id="KW-0675">Receptor</keyword>
<evidence type="ECO:0000256" key="10">
    <source>
        <dbReference type="ARBA" id="ARBA00023237"/>
    </source>
</evidence>
<comment type="similarity">
    <text evidence="11">Belongs to the TonB-dependent receptor family.</text>
</comment>
<protein>
    <submittedName>
        <fullName evidence="14">TonB-dependent receptor</fullName>
    </submittedName>
</protein>
<evidence type="ECO:0000259" key="12">
    <source>
        <dbReference type="Pfam" id="PF00593"/>
    </source>
</evidence>
<dbReference type="GO" id="GO:0006826">
    <property type="term" value="P:iron ion transport"/>
    <property type="evidence" value="ECO:0007669"/>
    <property type="project" value="UniProtKB-KW"/>
</dbReference>
<evidence type="ECO:0000256" key="8">
    <source>
        <dbReference type="ARBA" id="ARBA00023077"/>
    </source>
</evidence>
<keyword evidence="6" id="KW-0408">Iron</keyword>
<evidence type="ECO:0000259" key="13">
    <source>
        <dbReference type="Pfam" id="PF07715"/>
    </source>
</evidence>
<keyword evidence="3" id="KW-1134">Transmembrane beta strand</keyword>
<dbReference type="InterPro" id="IPR036942">
    <property type="entry name" value="Beta-barrel_TonB_sf"/>
</dbReference>
<dbReference type="GO" id="GO:0009279">
    <property type="term" value="C:cell outer membrane"/>
    <property type="evidence" value="ECO:0007669"/>
    <property type="project" value="UniProtKB-SubCell"/>
</dbReference>
<evidence type="ECO:0000256" key="3">
    <source>
        <dbReference type="ARBA" id="ARBA00022452"/>
    </source>
</evidence>
<evidence type="ECO:0000313" key="15">
    <source>
        <dbReference type="Proteomes" id="UP001138757"/>
    </source>
</evidence>
<keyword evidence="9 11" id="KW-0472">Membrane</keyword>
<dbReference type="Gene3D" id="2.40.170.20">
    <property type="entry name" value="TonB-dependent receptor, beta-barrel domain"/>
    <property type="match status" value="2"/>
</dbReference>
<dbReference type="RefSeq" id="WP_214624513.1">
    <property type="nucleotide sequence ID" value="NZ_JAHGAW010000010.1"/>
</dbReference>
<keyword evidence="5" id="KW-0812">Transmembrane</keyword>
<keyword evidence="8 11" id="KW-0798">TonB box</keyword>
<sequence>MAQDQKAADAESASTNGGIEDIVVTARYVSENIQDTPIAITAQTSTQLEAANVTNIGTLGAVVPNLLTMPGDAQSAGTPVIGMRGVLQGLTSSLAVPPAVAIYTDDIYHGTAAGSELDFTDIDHVEVNRGPQSTLSGNASIAGSIKLYTKDPRGDGTGYISLGGGSRKHMEAAGAIDLGITDTLAIRASGHFDRQQGFGNRLDFSCMMDKLGTPALKGRIPYFQPDSANRGCVIGHLGGGTTAVGQVKLLWKPTSDISLLVTARHREEDLEETPEVSLLYRTACFDTPGCGASAGAQAYHRATFKTFGVVIGPQFVTPQRSGGIYDTYATNCRPTLDKSGGGFPTPYADGFCYDQGKTAHHTLLSGKLNAQFSENLAMTAIVGYTDYANEFTAHGDQSPLAPVISHFHNLDDQWTGELRFNGKLFDKLEWVAGGFIMRLNGQQNNMISFSNIYQLSKVKGKNESQSAFFHLDYNLSDRWRVSGGARYSDTKIAITIDNPQAVSVLAPISSAQTRIDWLISTDFKITDDILAYASASSGSRPPGLTTIVTTPRQLSPTSDEDLISYELGLKADLLDRRLRTNLTAFYMDYRKLSTGVRGIECRNQPGPVATWFNVDQTDPASITTCAQFPGAPDPIAYVINIGKPAKVKGFEWDITAIPTDGLRIDWAGGYNKFTSGVTTANAPGYLAPGNHRQPEWNMHANISYDIETGFGTFTPRLDWNWQSQQDYDPTPQTGLPDPAYVIAPYSIFNGQIAYKAPGGDWSAVLQVTNLADKWYHYQVLIGTINGYTRVAPPREFKLTVRHEF</sequence>
<dbReference type="InterPro" id="IPR039426">
    <property type="entry name" value="TonB-dep_rcpt-like"/>
</dbReference>
<dbReference type="Pfam" id="PF07715">
    <property type="entry name" value="Plug"/>
    <property type="match status" value="1"/>
</dbReference>
<evidence type="ECO:0000256" key="11">
    <source>
        <dbReference type="RuleBase" id="RU003357"/>
    </source>
</evidence>
<evidence type="ECO:0000256" key="5">
    <source>
        <dbReference type="ARBA" id="ARBA00022692"/>
    </source>
</evidence>
<evidence type="ECO:0000256" key="7">
    <source>
        <dbReference type="ARBA" id="ARBA00023065"/>
    </source>
</evidence>
<keyword evidence="15" id="KW-1185">Reference proteome</keyword>
<evidence type="ECO:0000256" key="1">
    <source>
        <dbReference type="ARBA" id="ARBA00004571"/>
    </source>
</evidence>
<dbReference type="InterPro" id="IPR000531">
    <property type="entry name" value="Beta-barrel_TonB"/>
</dbReference>
<reference evidence="14" key="1">
    <citation type="submission" date="2021-05" db="EMBL/GenBank/DDBJ databases">
        <title>Genome of Sphingobium sp. strain.</title>
        <authorList>
            <person name="Fan R."/>
        </authorList>
    </citation>
    <scope>NUCLEOTIDE SEQUENCE</scope>
    <source>
        <strain evidence="14">H33</strain>
    </source>
</reference>
<accession>A0A9X1DEV6</accession>
<dbReference type="Proteomes" id="UP001138757">
    <property type="component" value="Unassembled WGS sequence"/>
</dbReference>
<dbReference type="SUPFAM" id="SSF56935">
    <property type="entry name" value="Porins"/>
    <property type="match status" value="1"/>
</dbReference>
<feature type="domain" description="TonB-dependent receptor-like beta-barrel" evidence="12">
    <location>
        <begin position="319"/>
        <end position="770"/>
    </location>
</feature>
<keyword evidence="2" id="KW-0813">Transport</keyword>
<organism evidence="14 15">
    <name type="scientific">Sphingobium nicotianae</name>
    <dbReference type="NCBI Taxonomy" id="2782607"/>
    <lineage>
        <taxon>Bacteria</taxon>
        <taxon>Pseudomonadati</taxon>
        <taxon>Pseudomonadota</taxon>
        <taxon>Alphaproteobacteria</taxon>
        <taxon>Sphingomonadales</taxon>
        <taxon>Sphingomonadaceae</taxon>
        <taxon>Sphingobium</taxon>
    </lineage>
</organism>
<gene>
    <name evidence="14" type="ORF">KK488_14955</name>
</gene>
<comment type="subcellular location">
    <subcellularLocation>
        <location evidence="1">Cell outer membrane</location>
        <topology evidence="1">Multi-pass membrane protein</topology>
    </subcellularLocation>
</comment>
<feature type="domain" description="TonB-dependent receptor plug" evidence="13">
    <location>
        <begin position="33"/>
        <end position="143"/>
    </location>
</feature>
<dbReference type="InterPro" id="IPR012910">
    <property type="entry name" value="Plug_dom"/>
</dbReference>
<evidence type="ECO:0000256" key="9">
    <source>
        <dbReference type="ARBA" id="ARBA00023136"/>
    </source>
</evidence>
<proteinExistence type="inferred from homology"/>
<dbReference type="EMBL" id="JAHGAW010000010">
    <property type="protein sequence ID" value="MBT2188253.1"/>
    <property type="molecule type" value="Genomic_DNA"/>
</dbReference>
<keyword evidence="10" id="KW-0998">Cell outer membrane</keyword>
<name>A0A9X1DEV6_9SPHN</name>
<evidence type="ECO:0000313" key="14">
    <source>
        <dbReference type="EMBL" id="MBT2188253.1"/>
    </source>
</evidence>
<evidence type="ECO:0000256" key="4">
    <source>
        <dbReference type="ARBA" id="ARBA00022496"/>
    </source>
</evidence>
<comment type="caution">
    <text evidence="14">The sequence shown here is derived from an EMBL/GenBank/DDBJ whole genome shotgun (WGS) entry which is preliminary data.</text>
</comment>
<evidence type="ECO:0000256" key="2">
    <source>
        <dbReference type="ARBA" id="ARBA00022448"/>
    </source>
</evidence>
<evidence type="ECO:0000256" key="6">
    <source>
        <dbReference type="ARBA" id="ARBA00023004"/>
    </source>
</evidence>
<dbReference type="PANTHER" id="PTHR32552:SF81">
    <property type="entry name" value="TONB-DEPENDENT OUTER MEMBRANE RECEPTOR"/>
    <property type="match status" value="1"/>
</dbReference>
<dbReference type="AlphaFoldDB" id="A0A9X1DEV6"/>
<dbReference type="Pfam" id="PF00593">
    <property type="entry name" value="TonB_dep_Rec_b-barrel"/>
    <property type="match status" value="1"/>
</dbReference>
<keyword evidence="7" id="KW-0406">Ion transport</keyword>
<keyword evidence="4" id="KW-0410">Iron transport</keyword>
<dbReference type="PANTHER" id="PTHR32552">
    <property type="entry name" value="FERRICHROME IRON RECEPTOR-RELATED"/>
    <property type="match status" value="1"/>
</dbReference>